<dbReference type="Proteomes" id="UP000027822">
    <property type="component" value="Unassembled WGS sequence"/>
</dbReference>
<comment type="caution">
    <text evidence="2">The sequence shown here is derived from an EMBL/GenBank/DDBJ whole genome shotgun (WGS) entry which is preliminary data.</text>
</comment>
<dbReference type="InterPro" id="IPR000477">
    <property type="entry name" value="RT_dom"/>
</dbReference>
<dbReference type="SUPFAM" id="SSF56672">
    <property type="entry name" value="DNA/RNA polymerases"/>
    <property type="match status" value="1"/>
</dbReference>
<dbReference type="InterPro" id="IPR003615">
    <property type="entry name" value="HNH_nuc"/>
</dbReference>
<dbReference type="CDD" id="cd00085">
    <property type="entry name" value="HNHc"/>
    <property type="match status" value="1"/>
</dbReference>
<evidence type="ECO:0000313" key="2">
    <source>
        <dbReference type="EMBL" id="KEK18589.1"/>
    </source>
</evidence>
<dbReference type="CDD" id="cd01651">
    <property type="entry name" value="RT_G2_intron"/>
    <property type="match status" value="1"/>
</dbReference>
<dbReference type="PROSITE" id="PS50878">
    <property type="entry name" value="RT_POL"/>
    <property type="match status" value="1"/>
</dbReference>
<keyword evidence="3" id="KW-1185">Reference proteome</keyword>
<reference evidence="2 3" key="1">
    <citation type="submission" date="2014-06" db="EMBL/GenBank/DDBJ databases">
        <title>Draft genome sequence of Bacillus manliponensis JCM 15802 (MCCC 1A00708).</title>
        <authorList>
            <person name="Lai Q."/>
            <person name="Liu Y."/>
            <person name="Shao Z."/>
        </authorList>
    </citation>
    <scope>NUCLEOTIDE SEQUENCE [LARGE SCALE GENOMIC DNA]</scope>
    <source>
        <strain evidence="2 3">JCM 15802</strain>
    </source>
</reference>
<organism evidence="2 3">
    <name type="scientific">Bacillus manliponensis</name>
    <dbReference type="NCBI Taxonomy" id="574376"/>
    <lineage>
        <taxon>Bacteria</taxon>
        <taxon>Bacillati</taxon>
        <taxon>Bacillota</taxon>
        <taxon>Bacilli</taxon>
        <taxon>Bacillales</taxon>
        <taxon>Bacillaceae</taxon>
        <taxon>Bacillus</taxon>
        <taxon>Bacillus cereus group</taxon>
    </lineage>
</organism>
<proteinExistence type="predicted"/>
<dbReference type="OrthoDB" id="9793236at2"/>
<dbReference type="PANTHER" id="PTHR34047">
    <property type="entry name" value="NUCLEAR INTRON MATURASE 1, MITOCHONDRIAL-RELATED"/>
    <property type="match status" value="1"/>
</dbReference>
<dbReference type="AlphaFoldDB" id="A0A073JU68"/>
<dbReference type="InterPro" id="IPR051083">
    <property type="entry name" value="GrpII_Intron_Splice-Mob/Def"/>
</dbReference>
<dbReference type="InterPro" id="IPR043502">
    <property type="entry name" value="DNA/RNA_pol_sf"/>
</dbReference>
<dbReference type="RefSeq" id="WP_034640683.1">
    <property type="nucleotide sequence ID" value="NZ_CBCSJC010000014.1"/>
</dbReference>
<dbReference type="NCBIfam" id="TIGR04416">
    <property type="entry name" value="group_II_RT_mat"/>
    <property type="match status" value="1"/>
</dbReference>
<dbReference type="InterPro" id="IPR030931">
    <property type="entry name" value="Group_II_RT_mat"/>
</dbReference>
<sequence>MVQELNKPETEQELYKILDDLYSTSKEEYEKGRRPRCKGLLEVISSELVIISAIHRLKSNRGSQTPGSDSRRIRDAILHMNQRDIINLIQTSLYDYKAQPVRRVMIPKPGKKEKRPLGIPTIIDRVIQECVRMVIQPILEAQFFAHSYGSRPMRDAGMVLTRLQTLCNSTRYCWVVEGDISKFFDNVNHTILIKRLYGMGIRDRRVLMIIKEMLKAGVMGETFRNELGTPQGGIISPLLANVYLDALDHFVSREWEKKKTRYKYSKQEHRLRALRKTKLRPAFFVRYMDDWVLFTNSKENAQVWKERISEFLHDKLKLELSGEKTLITNVMKRPIKFLGFDFKRVTNDGKKYITRTKPNEKLLRRKLRDIKHLLKAIRKAPNEVLLLAAINRVNSKIRGLINYFQAATWVHIIFRKYAERLKYSAYKALKRRTNGKVRWVNATRVSNLIGLHTEYASQNIPAIEHKGLWIGITNLRFCKWEFSPPKNQKETPHSPEGREIYAKRTGKKPLKLRVDELFGEKVAHSTLLKVIENPHTIYNFEYMMNRAYAFNRDKGKCRFCGDAIIDAVQTHHINPHLPIELINRVNNLASVHYICHQLIHGKLEAVIVTNKMSKNIKKFRDKLGLISG</sequence>
<dbReference type="eggNOG" id="COG3344">
    <property type="taxonomic scope" value="Bacteria"/>
</dbReference>
<evidence type="ECO:0000313" key="3">
    <source>
        <dbReference type="Proteomes" id="UP000027822"/>
    </source>
</evidence>
<gene>
    <name evidence="2" type="ORF">BAMA_04890</name>
</gene>
<dbReference type="EMBL" id="JOTN01000013">
    <property type="protein sequence ID" value="KEK18589.1"/>
    <property type="molecule type" value="Genomic_DNA"/>
</dbReference>
<dbReference type="Pfam" id="PF00078">
    <property type="entry name" value="RVT_1"/>
    <property type="match status" value="1"/>
</dbReference>
<feature type="domain" description="Reverse transcriptase" evidence="1">
    <location>
        <begin position="87"/>
        <end position="342"/>
    </location>
</feature>
<protein>
    <recommendedName>
        <fullName evidence="1">Reverse transcriptase domain-containing protein</fullName>
    </recommendedName>
</protein>
<dbReference type="PANTHER" id="PTHR34047:SF8">
    <property type="entry name" value="PROTEIN YKFC"/>
    <property type="match status" value="1"/>
</dbReference>
<evidence type="ECO:0000259" key="1">
    <source>
        <dbReference type="PROSITE" id="PS50878"/>
    </source>
</evidence>
<name>A0A073JU68_9BACI</name>
<accession>A0A073JU68</accession>